<reference evidence="6 7" key="1">
    <citation type="submission" date="2019-03" db="EMBL/GenBank/DDBJ databases">
        <title>Genomic Encyclopedia of Type Strains, Phase IV (KMG-IV): sequencing the most valuable type-strain genomes for metagenomic binning, comparative biology and taxonomic classification.</title>
        <authorList>
            <person name="Goeker M."/>
        </authorList>
    </citation>
    <scope>NUCLEOTIDE SEQUENCE [LARGE SCALE GENOMIC DNA]</scope>
    <source>
        <strain evidence="6 7">DSM 25903</strain>
    </source>
</reference>
<gene>
    <name evidence="6" type="ORF">EV668_4708</name>
</gene>
<feature type="domain" description="IclR-ED" evidence="5">
    <location>
        <begin position="92"/>
        <end position="286"/>
    </location>
</feature>
<dbReference type="InterPro" id="IPR029016">
    <property type="entry name" value="GAF-like_dom_sf"/>
</dbReference>
<feature type="compositionally biased region" description="Low complexity" evidence="4">
    <location>
        <begin position="9"/>
        <end position="24"/>
    </location>
</feature>
<evidence type="ECO:0000256" key="2">
    <source>
        <dbReference type="ARBA" id="ARBA00023125"/>
    </source>
</evidence>
<evidence type="ECO:0000256" key="4">
    <source>
        <dbReference type="SAM" id="MobiDB-lite"/>
    </source>
</evidence>
<dbReference type="Gene3D" id="3.30.450.40">
    <property type="match status" value="1"/>
</dbReference>
<comment type="caution">
    <text evidence="6">The sequence shown here is derived from an EMBL/GenBank/DDBJ whole genome shotgun (WGS) entry which is preliminary data.</text>
</comment>
<dbReference type="GO" id="GO:0003677">
    <property type="term" value="F:DNA binding"/>
    <property type="evidence" value="ECO:0007669"/>
    <property type="project" value="UniProtKB-KW"/>
</dbReference>
<sequence length="286" mass="30831">MRSAAEIGSSARPQDAPAASAAPAKPEVGNAVSKVCAVMRTIGARSPQRLSEIAASTGLNKVTALRILETLIAEGFVERTTGTRPGYARGREFLTLLASGSRSPDLRELAKPSLVRLADLSEDTALLSIRSGIESVCIDRQIGTFPIRASYLDLGSRRPLGVGAGAMALLAWLPEREIDAILTANAPRFSPYPRLSPGFIREEIAVSREQGYVFLLDRVIDKMGAIGVPLRDARDQIIGSLSIAALSERLLARREQLRDALLREQDLIRRELTTGHVAIIDERASG</sequence>
<dbReference type="PANTHER" id="PTHR30136">
    <property type="entry name" value="HELIX-TURN-HELIX TRANSCRIPTIONAL REGULATOR, ICLR FAMILY"/>
    <property type="match status" value="1"/>
</dbReference>
<name>A0A4R7BIL9_9HYPH</name>
<evidence type="ECO:0000256" key="3">
    <source>
        <dbReference type="ARBA" id="ARBA00023163"/>
    </source>
</evidence>
<evidence type="ECO:0000256" key="1">
    <source>
        <dbReference type="ARBA" id="ARBA00023015"/>
    </source>
</evidence>
<evidence type="ECO:0000313" key="6">
    <source>
        <dbReference type="EMBL" id="TDR85164.1"/>
    </source>
</evidence>
<keyword evidence="1" id="KW-0805">Transcription regulation</keyword>
<dbReference type="PROSITE" id="PS51078">
    <property type="entry name" value="ICLR_ED"/>
    <property type="match status" value="1"/>
</dbReference>
<feature type="region of interest" description="Disordered" evidence="4">
    <location>
        <begin position="1"/>
        <end position="24"/>
    </location>
</feature>
<dbReference type="GO" id="GO:0045892">
    <property type="term" value="P:negative regulation of DNA-templated transcription"/>
    <property type="evidence" value="ECO:0007669"/>
    <property type="project" value="TreeGrafter"/>
</dbReference>
<dbReference type="Gene3D" id="1.10.10.10">
    <property type="entry name" value="Winged helix-like DNA-binding domain superfamily/Winged helix DNA-binding domain"/>
    <property type="match status" value="1"/>
</dbReference>
<dbReference type="AlphaFoldDB" id="A0A4R7BIL9"/>
<dbReference type="PANTHER" id="PTHR30136:SF39">
    <property type="entry name" value="TRANSCRIPTIONAL REGULATORY PROTEIN"/>
    <property type="match status" value="1"/>
</dbReference>
<accession>A0A4R7BIL9</accession>
<dbReference type="Pfam" id="PF01614">
    <property type="entry name" value="IclR_C"/>
    <property type="match status" value="1"/>
</dbReference>
<dbReference type="InterPro" id="IPR005471">
    <property type="entry name" value="Tscrpt_reg_IclR_N"/>
</dbReference>
<keyword evidence="3" id="KW-0804">Transcription</keyword>
<dbReference type="EMBL" id="SNZR01000018">
    <property type="protein sequence ID" value="TDR85164.1"/>
    <property type="molecule type" value="Genomic_DNA"/>
</dbReference>
<organism evidence="6 7">
    <name type="scientific">Enterovirga rhinocerotis</name>
    <dbReference type="NCBI Taxonomy" id="1339210"/>
    <lineage>
        <taxon>Bacteria</taxon>
        <taxon>Pseudomonadati</taxon>
        <taxon>Pseudomonadota</taxon>
        <taxon>Alphaproteobacteria</taxon>
        <taxon>Hyphomicrobiales</taxon>
        <taxon>Methylobacteriaceae</taxon>
        <taxon>Enterovirga</taxon>
    </lineage>
</organism>
<dbReference type="SMART" id="SM00346">
    <property type="entry name" value="HTH_ICLR"/>
    <property type="match status" value="1"/>
</dbReference>
<keyword evidence="7" id="KW-1185">Reference proteome</keyword>
<dbReference type="GO" id="GO:0003700">
    <property type="term" value="F:DNA-binding transcription factor activity"/>
    <property type="evidence" value="ECO:0007669"/>
    <property type="project" value="TreeGrafter"/>
</dbReference>
<protein>
    <submittedName>
        <fullName evidence="6">IclR family transcriptional regulator</fullName>
    </submittedName>
</protein>
<dbReference type="Pfam" id="PF09339">
    <property type="entry name" value="HTH_IclR"/>
    <property type="match status" value="1"/>
</dbReference>
<dbReference type="InterPro" id="IPR014757">
    <property type="entry name" value="Tscrpt_reg_IclR_C"/>
</dbReference>
<dbReference type="SUPFAM" id="SSF55781">
    <property type="entry name" value="GAF domain-like"/>
    <property type="match status" value="1"/>
</dbReference>
<dbReference type="InterPro" id="IPR050707">
    <property type="entry name" value="HTH_MetabolicPath_Reg"/>
</dbReference>
<dbReference type="RefSeq" id="WP_133774756.1">
    <property type="nucleotide sequence ID" value="NZ_SNZR01000018.1"/>
</dbReference>
<evidence type="ECO:0000259" key="5">
    <source>
        <dbReference type="PROSITE" id="PS51078"/>
    </source>
</evidence>
<dbReference type="InterPro" id="IPR036388">
    <property type="entry name" value="WH-like_DNA-bd_sf"/>
</dbReference>
<keyword evidence="2" id="KW-0238">DNA-binding</keyword>
<evidence type="ECO:0000313" key="7">
    <source>
        <dbReference type="Proteomes" id="UP000295122"/>
    </source>
</evidence>
<proteinExistence type="predicted"/>
<dbReference type="OrthoDB" id="6811967at2"/>
<dbReference type="SUPFAM" id="SSF46785">
    <property type="entry name" value="Winged helix' DNA-binding domain"/>
    <property type="match status" value="1"/>
</dbReference>
<dbReference type="InterPro" id="IPR036390">
    <property type="entry name" value="WH_DNA-bd_sf"/>
</dbReference>
<dbReference type="Proteomes" id="UP000295122">
    <property type="component" value="Unassembled WGS sequence"/>
</dbReference>